<sequence length="98" mass="10555">MHPRPARHVRIAAHAELISLIVMLANLFTVHLKPVSSLMGPTHGCAYLFVVIATWRLEEATTAAKSLAVVPGVGGLLALRRLDTAGARRARLKEVIPS</sequence>
<accession>A0A5C6JYG7</accession>
<protein>
    <submittedName>
        <fullName evidence="1">DUF3817 domain-containing protein</fullName>
    </submittedName>
</protein>
<name>A0A5C6JYG7_9ACTN</name>
<dbReference type="AlphaFoldDB" id="A0A5C6JYG7"/>
<keyword evidence="2" id="KW-1185">Reference proteome</keyword>
<dbReference type="Proteomes" id="UP000320481">
    <property type="component" value="Unassembled WGS sequence"/>
</dbReference>
<evidence type="ECO:0000313" key="1">
    <source>
        <dbReference type="EMBL" id="TWV53761.1"/>
    </source>
</evidence>
<comment type="caution">
    <text evidence="1">The sequence shown here is derived from an EMBL/GenBank/DDBJ whole genome shotgun (WGS) entry which is preliminary data.</text>
</comment>
<gene>
    <name evidence="1" type="ORF">FRZ03_08700</name>
</gene>
<dbReference type="EMBL" id="VOGW01000049">
    <property type="protein sequence ID" value="TWV53761.1"/>
    <property type="molecule type" value="Genomic_DNA"/>
</dbReference>
<evidence type="ECO:0000313" key="2">
    <source>
        <dbReference type="Proteomes" id="UP000320481"/>
    </source>
</evidence>
<proteinExistence type="predicted"/>
<organism evidence="1 2">
    <name type="scientific">Streptomyces misionensis</name>
    <dbReference type="NCBI Taxonomy" id="67331"/>
    <lineage>
        <taxon>Bacteria</taxon>
        <taxon>Bacillati</taxon>
        <taxon>Actinomycetota</taxon>
        <taxon>Actinomycetes</taxon>
        <taxon>Kitasatosporales</taxon>
        <taxon>Streptomycetaceae</taxon>
        <taxon>Streptomyces</taxon>
    </lineage>
</organism>
<dbReference type="RefSeq" id="WP_146464587.1">
    <property type="nucleotide sequence ID" value="NZ_VOGW01000049.1"/>
</dbReference>
<reference evidence="1" key="1">
    <citation type="journal article" date="2019" name="Microbiol. Resour. Announc.">
        <title>Draft Genomic Sequences of Streptomyces misionensis and Streptomyces albidoflavus, bacteria applied for phytopathogen biocontrol.</title>
        <authorList>
            <person name="Pylro V."/>
            <person name="Dias A."/>
            <person name="Andreote F."/>
            <person name="Varani A."/>
            <person name="Andreote C."/>
            <person name="Bernardo E."/>
            <person name="Martins T."/>
        </authorList>
    </citation>
    <scope>NUCLEOTIDE SEQUENCE [LARGE SCALE GENOMIC DNA]</scope>
    <source>
        <strain evidence="1">66</strain>
    </source>
</reference>